<evidence type="ECO:0000256" key="1">
    <source>
        <dbReference type="SAM" id="Phobius"/>
    </source>
</evidence>
<dbReference type="Pfam" id="PF10323">
    <property type="entry name" value="7TM_GPCR_Srv"/>
    <property type="match status" value="1"/>
</dbReference>
<keyword evidence="1" id="KW-0472">Membrane</keyword>
<protein>
    <recommendedName>
        <fullName evidence="4">7TM GPCR serpentine receptor class x (Srx) domain-containing protein</fullName>
    </recommendedName>
</protein>
<comment type="caution">
    <text evidence="2">The sequence shown here is derived from an EMBL/GenBank/DDBJ whole genome shotgun (WGS) entry which is preliminary data.</text>
</comment>
<evidence type="ECO:0000313" key="2">
    <source>
        <dbReference type="EMBL" id="MFH4983856.1"/>
    </source>
</evidence>
<proteinExistence type="predicted"/>
<gene>
    <name evidence="2" type="ORF">AB6A40_010565</name>
</gene>
<keyword evidence="3" id="KW-1185">Reference proteome</keyword>
<feature type="transmembrane region" description="Helical" evidence="1">
    <location>
        <begin position="88"/>
        <end position="110"/>
    </location>
</feature>
<organism evidence="2 3">
    <name type="scientific">Gnathostoma spinigerum</name>
    <dbReference type="NCBI Taxonomy" id="75299"/>
    <lineage>
        <taxon>Eukaryota</taxon>
        <taxon>Metazoa</taxon>
        <taxon>Ecdysozoa</taxon>
        <taxon>Nematoda</taxon>
        <taxon>Chromadorea</taxon>
        <taxon>Rhabditida</taxon>
        <taxon>Spirurina</taxon>
        <taxon>Gnathostomatomorpha</taxon>
        <taxon>Gnathostomatoidea</taxon>
        <taxon>Gnathostomatidae</taxon>
        <taxon>Gnathostoma</taxon>
    </lineage>
</organism>
<accession>A0ABD6EVE3</accession>
<sequence>MNTSADILMVYGQSVFTTVVVFICFALNLLTVHRFRKVVHLSGAHQARWSSSEGRMIIQIFVVCAIEFVIVCYWRSLLFVSNSHDVKFNFFFNLTWLIWVGKNPYIYLMFNE</sequence>
<dbReference type="EMBL" id="JBGFUD010014132">
    <property type="protein sequence ID" value="MFH4983856.1"/>
    <property type="molecule type" value="Genomic_DNA"/>
</dbReference>
<name>A0ABD6EVE3_9BILA</name>
<feature type="transmembrane region" description="Helical" evidence="1">
    <location>
        <begin position="15"/>
        <end position="35"/>
    </location>
</feature>
<dbReference type="AlphaFoldDB" id="A0ABD6EVE3"/>
<reference evidence="2 3" key="1">
    <citation type="submission" date="2024-08" db="EMBL/GenBank/DDBJ databases">
        <title>Gnathostoma spinigerum genome.</title>
        <authorList>
            <person name="Gonzalez-Bertolin B."/>
            <person name="Monzon S."/>
            <person name="Zaballos A."/>
            <person name="Jimenez P."/>
            <person name="Dekumyoy P."/>
            <person name="Varona S."/>
            <person name="Cuesta I."/>
            <person name="Sumanam S."/>
            <person name="Adisakwattana P."/>
            <person name="Gasser R.B."/>
            <person name="Hernandez-Gonzalez A."/>
            <person name="Young N.D."/>
            <person name="Perteguer M.J."/>
        </authorList>
    </citation>
    <scope>NUCLEOTIDE SEQUENCE [LARGE SCALE GENOMIC DNA]</scope>
    <source>
        <strain evidence="2">AL3</strain>
        <tissue evidence="2">Liver</tissue>
    </source>
</reference>
<evidence type="ECO:0008006" key="4">
    <source>
        <dbReference type="Google" id="ProtNLM"/>
    </source>
</evidence>
<feature type="transmembrane region" description="Helical" evidence="1">
    <location>
        <begin position="56"/>
        <end position="76"/>
    </location>
</feature>
<keyword evidence="1" id="KW-1133">Transmembrane helix</keyword>
<dbReference type="Proteomes" id="UP001608902">
    <property type="component" value="Unassembled WGS sequence"/>
</dbReference>
<dbReference type="InterPro" id="IPR019426">
    <property type="entry name" value="7TM_GPCR_serpentine_rcpt_Srv"/>
</dbReference>
<evidence type="ECO:0000313" key="3">
    <source>
        <dbReference type="Proteomes" id="UP001608902"/>
    </source>
</evidence>
<keyword evidence="1" id="KW-0812">Transmembrane</keyword>